<keyword evidence="3" id="KW-1185">Reference proteome</keyword>
<dbReference type="AlphaFoldDB" id="A0A1U7SHN1"/>
<organism evidence="3 4">
    <name type="scientific">Carlito syrichta</name>
    <name type="common">Philippine tarsier</name>
    <name type="synonym">Tarsius syrichta</name>
    <dbReference type="NCBI Taxonomy" id="1868482"/>
    <lineage>
        <taxon>Eukaryota</taxon>
        <taxon>Metazoa</taxon>
        <taxon>Chordata</taxon>
        <taxon>Craniata</taxon>
        <taxon>Vertebrata</taxon>
        <taxon>Euteleostomi</taxon>
        <taxon>Mammalia</taxon>
        <taxon>Eutheria</taxon>
        <taxon>Euarchontoglires</taxon>
        <taxon>Primates</taxon>
        <taxon>Haplorrhini</taxon>
        <taxon>Tarsiiformes</taxon>
        <taxon>Tarsiidae</taxon>
        <taxon>Carlito</taxon>
    </lineage>
</organism>
<evidence type="ECO:0000313" key="3">
    <source>
        <dbReference type="Proteomes" id="UP000189704"/>
    </source>
</evidence>
<dbReference type="OrthoDB" id="9837867at2759"/>
<evidence type="ECO:0000313" key="4">
    <source>
        <dbReference type="RefSeq" id="XP_008047369.1"/>
    </source>
</evidence>
<feature type="region of interest" description="Disordered" evidence="1">
    <location>
        <begin position="20"/>
        <end position="362"/>
    </location>
</feature>
<evidence type="ECO:0000256" key="2">
    <source>
        <dbReference type="SAM" id="SignalP"/>
    </source>
</evidence>
<feature type="chain" id="PRO_5010590196" evidence="2">
    <location>
        <begin position="19"/>
        <end position="385"/>
    </location>
</feature>
<feature type="compositionally biased region" description="Polar residues" evidence="1">
    <location>
        <begin position="343"/>
        <end position="362"/>
    </location>
</feature>
<feature type="compositionally biased region" description="Polar residues" evidence="1">
    <location>
        <begin position="105"/>
        <end position="121"/>
    </location>
</feature>
<evidence type="ECO:0000256" key="1">
    <source>
        <dbReference type="SAM" id="MobiDB-lite"/>
    </source>
</evidence>
<name>A0A1U7SHN1_CARSF</name>
<feature type="compositionally biased region" description="Basic and acidic residues" evidence="1">
    <location>
        <begin position="186"/>
        <end position="199"/>
    </location>
</feature>
<reference evidence="4" key="1">
    <citation type="submission" date="2025-08" db="UniProtKB">
        <authorList>
            <consortium name="RefSeq"/>
        </authorList>
    </citation>
    <scope>IDENTIFICATION</scope>
</reference>
<proteinExistence type="predicted"/>
<feature type="compositionally biased region" description="Basic and acidic residues" evidence="1">
    <location>
        <begin position="215"/>
        <end position="232"/>
    </location>
</feature>
<sequence length="385" mass="41053">MKSFNLILFLLAGLGSKAAPSAPLPLASDFPGMGHPSEILHPAFENSTGDQPNPEFPGNVYPEPSKKPHAISLEASLLDFTETPNPDLQDTPHPESPGTPKADPLTTSISESLDTPKTNASKKTHPEPSEAPNPNPSKTSHPEFPETPNTNPMQTTHQESPESPKLNATEISHAAISKTPNPDPTKTLDPKSPETHDPDITETPNSEFPQTLHPDPTETSHPESHVTHDPIRTEISQTEFPTTHYQSATDVSMTSDPETSASLYPETPAPFKDEATALNELPPNPKPETLATTQAASPELLVSDSPGTTELRAPQNSSPKDPDTPASSVRIAGPPALPGPPNQLASATLRASQQRSGGESVNTIIVVERVKETAVRVSDTEIRSL</sequence>
<dbReference type="Proteomes" id="UP000189704">
    <property type="component" value="Unplaced"/>
</dbReference>
<accession>A0A1U7SHN1</accession>
<feature type="compositionally biased region" description="Polar residues" evidence="1">
    <location>
        <begin position="234"/>
        <end position="262"/>
    </location>
</feature>
<dbReference type="KEGG" id="csyr:103250584"/>
<dbReference type="CTD" id="100507003"/>
<dbReference type="RefSeq" id="XP_008047369.1">
    <property type="nucleotide sequence ID" value="XM_008049178.1"/>
</dbReference>
<protein>
    <submittedName>
        <fullName evidence="4">Golgi-associated olfactory signaling regulator</fullName>
    </submittedName>
</protein>
<feature type="compositionally biased region" description="Polar residues" evidence="1">
    <location>
        <begin position="147"/>
        <end position="158"/>
    </location>
</feature>
<gene>
    <name evidence="4" type="primary">GFY</name>
</gene>
<feature type="signal peptide" evidence="2">
    <location>
        <begin position="1"/>
        <end position="18"/>
    </location>
</feature>
<keyword evidence="2" id="KW-0732">Signal</keyword>
<dbReference type="GeneID" id="103250584"/>